<evidence type="ECO:0000313" key="2">
    <source>
        <dbReference type="EMBL" id="PNT58918.1"/>
    </source>
</evidence>
<accession>A0A2K2CA66</accession>
<gene>
    <name evidence="2" type="ORF">POPTR_001G379200</name>
</gene>
<dbReference type="AlphaFoldDB" id="A0A2K2CA66"/>
<evidence type="ECO:0000256" key="1">
    <source>
        <dbReference type="SAM" id="Phobius"/>
    </source>
</evidence>
<protein>
    <submittedName>
        <fullName evidence="2">Uncharacterized protein</fullName>
    </submittedName>
</protein>
<reference evidence="2 3" key="1">
    <citation type="journal article" date="2006" name="Science">
        <title>The genome of black cottonwood, Populus trichocarpa (Torr. &amp; Gray).</title>
        <authorList>
            <person name="Tuskan G.A."/>
            <person name="Difazio S."/>
            <person name="Jansson S."/>
            <person name="Bohlmann J."/>
            <person name="Grigoriev I."/>
            <person name="Hellsten U."/>
            <person name="Putnam N."/>
            <person name="Ralph S."/>
            <person name="Rombauts S."/>
            <person name="Salamov A."/>
            <person name="Schein J."/>
            <person name="Sterck L."/>
            <person name="Aerts A."/>
            <person name="Bhalerao R.R."/>
            <person name="Bhalerao R.P."/>
            <person name="Blaudez D."/>
            <person name="Boerjan W."/>
            <person name="Brun A."/>
            <person name="Brunner A."/>
            <person name="Busov V."/>
            <person name="Campbell M."/>
            <person name="Carlson J."/>
            <person name="Chalot M."/>
            <person name="Chapman J."/>
            <person name="Chen G.L."/>
            <person name="Cooper D."/>
            <person name="Coutinho P.M."/>
            <person name="Couturier J."/>
            <person name="Covert S."/>
            <person name="Cronk Q."/>
            <person name="Cunningham R."/>
            <person name="Davis J."/>
            <person name="Degroeve S."/>
            <person name="Dejardin A."/>
            <person name="Depamphilis C."/>
            <person name="Detter J."/>
            <person name="Dirks B."/>
            <person name="Dubchak I."/>
            <person name="Duplessis S."/>
            <person name="Ehlting J."/>
            <person name="Ellis B."/>
            <person name="Gendler K."/>
            <person name="Goodstein D."/>
            <person name="Gribskov M."/>
            <person name="Grimwood J."/>
            <person name="Groover A."/>
            <person name="Gunter L."/>
            <person name="Hamberger B."/>
            <person name="Heinze B."/>
            <person name="Helariutta Y."/>
            <person name="Henrissat B."/>
            <person name="Holligan D."/>
            <person name="Holt R."/>
            <person name="Huang W."/>
            <person name="Islam-Faridi N."/>
            <person name="Jones S."/>
            <person name="Jones-Rhoades M."/>
            <person name="Jorgensen R."/>
            <person name="Joshi C."/>
            <person name="Kangasjarvi J."/>
            <person name="Karlsson J."/>
            <person name="Kelleher C."/>
            <person name="Kirkpatrick R."/>
            <person name="Kirst M."/>
            <person name="Kohler A."/>
            <person name="Kalluri U."/>
            <person name="Larimer F."/>
            <person name="Leebens-Mack J."/>
            <person name="Leple J.C."/>
            <person name="Locascio P."/>
            <person name="Lou Y."/>
            <person name="Lucas S."/>
            <person name="Martin F."/>
            <person name="Montanini B."/>
            <person name="Napoli C."/>
            <person name="Nelson D.R."/>
            <person name="Nelson C."/>
            <person name="Nieminen K."/>
            <person name="Nilsson O."/>
            <person name="Pereda V."/>
            <person name="Peter G."/>
            <person name="Philippe R."/>
            <person name="Pilate G."/>
            <person name="Poliakov A."/>
            <person name="Razumovskaya J."/>
            <person name="Richardson P."/>
            <person name="Rinaldi C."/>
            <person name="Ritland K."/>
            <person name="Rouze P."/>
            <person name="Ryaboy D."/>
            <person name="Schmutz J."/>
            <person name="Schrader J."/>
            <person name="Segerman B."/>
            <person name="Shin H."/>
            <person name="Siddiqui A."/>
            <person name="Sterky F."/>
            <person name="Terry A."/>
            <person name="Tsai C.J."/>
            <person name="Uberbacher E."/>
            <person name="Unneberg P."/>
            <person name="Vahala J."/>
            <person name="Wall K."/>
            <person name="Wessler S."/>
            <person name="Yang G."/>
            <person name="Yin T."/>
            <person name="Douglas C."/>
            <person name="Marra M."/>
            <person name="Sandberg G."/>
            <person name="Van de Peer Y."/>
            <person name="Rokhsar D."/>
        </authorList>
    </citation>
    <scope>NUCLEOTIDE SEQUENCE [LARGE SCALE GENOMIC DNA]</scope>
    <source>
        <strain evidence="3">cv. Nisqually</strain>
    </source>
</reference>
<dbReference type="InParanoid" id="A0A2K2CA66"/>
<keyword evidence="1" id="KW-0812">Transmembrane</keyword>
<feature type="transmembrane region" description="Helical" evidence="1">
    <location>
        <begin position="72"/>
        <end position="90"/>
    </location>
</feature>
<proteinExistence type="predicted"/>
<organism evidence="2 3">
    <name type="scientific">Populus trichocarpa</name>
    <name type="common">Western balsam poplar</name>
    <name type="synonym">Populus balsamifera subsp. trichocarpa</name>
    <dbReference type="NCBI Taxonomy" id="3694"/>
    <lineage>
        <taxon>Eukaryota</taxon>
        <taxon>Viridiplantae</taxon>
        <taxon>Streptophyta</taxon>
        <taxon>Embryophyta</taxon>
        <taxon>Tracheophyta</taxon>
        <taxon>Spermatophyta</taxon>
        <taxon>Magnoliopsida</taxon>
        <taxon>eudicotyledons</taxon>
        <taxon>Gunneridae</taxon>
        <taxon>Pentapetalae</taxon>
        <taxon>rosids</taxon>
        <taxon>fabids</taxon>
        <taxon>Malpighiales</taxon>
        <taxon>Salicaceae</taxon>
        <taxon>Saliceae</taxon>
        <taxon>Populus</taxon>
    </lineage>
</organism>
<keyword evidence="3" id="KW-1185">Reference proteome</keyword>
<evidence type="ECO:0000313" key="3">
    <source>
        <dbReference type="Proteomes" id="UP000006729"/>
    </source>
</evidence>
<keyword evidence="1" id="KW-1133">Transmembrane helix</keyword>
<dbReference type="Proteomes" id="UP000006729">
    <property type="component" value="Chromosome 1"/>
</dbReference>
<dbReference type="EMBL" id="CM009290">
    <property type="protein sequence ID" value="PNT58918.1"/>
    <property type="molecule type" value="Genomic_DNA"/>
</dbReference>
<sequence>MLYPLLCSVFFLQCSSLVCFYGRGLCFVFCCWKCWLASPLLVLTNCISSVGIWLVFGFVGFFDRFPVVLPDISTWVIWLCFSHYLSGLLFL</sequence>
<keyword evidence="1" id="KW-0472">Membrane</keyword>
<name>A0A2K2CA66_POPTR</name>
<feature type="transmembrane region" description="Helical" evidence="1">
    <location>
        <begin position="40"/>
        <end position="60"/>
    </location>
</feature>